<dbReference type="Proteomes" id="UP000070544">
    <property type="component" value="Unassembled WGS sequence"/>
</dbReference>
<gene>
    <name evidence="2" type="ORF">M427DRAFT_457225</name>
</gene>
<keyword evidence="1" id="KW-0812">Transmembrane</keyword>
<keyword evidence="3" id="KW-1185">Reference proteome</keyword>
<dbReference type="AlphaFoldDB" id="A0A139A2F8"/>
<dbReference type="EMBL" id="KQ965811">
    <property type="protein sequence ID" value="KXS10924.1"/>
    <property type="molecule type" value="Genomic_DNA"/>
</dbReference>
<name>A0A139A2F8_GONPJ</name>
<protein>
    <submittedName>
        <fullName evidence="2">Uncharacterized protein</fullName>
    </submittedName>
</protein>
<sequence>MESRHIHPHNSSSARFQRTLATPYTYKIRPLSINELIPPQLICLHPPRRPNPNQVPLQSQQTAGRQIKPTSCGNLPQATFLASASTASVFSLPRDGDTYVSTLVALSITVVFSVTALTMSAMLLLISNSALVPADAYVHALSIANATAVVALVAAVCSQLWTVSIGVSGAVGASTLGIAVMAVVGAYWGADLTFGKGVRLMMNGQKEETVNWISNQ</sequence>
<feature type="transmembrane region" description="Helical" evidence="1">
    <location>
        <begin position="137"/>
        <end position="161"/>
    </location>
</feature>
<reference evidence="2 3" key="1">
    <citation type="journal article" date="2015" name="Genome Biol. Evol.">
        <title>Phylogenomic analyses indicate that early fungi evolved digesting cell walls of algal ancestors of land plants.</title>
        <authorList>
            <person name="Chang Y."/>
            <person name="Wang S."/>
            <person name="Sekimoto S."/>
            <person name="Aerts A.L."/>
            <person name="Choi C."/>
            <person name="Clum A."/>
            <person name="LaButti K.M."/>
            <person name="Lindquist E.A."/>
            <person name="Yee Ngan C."/>
            <person name="Ohm R.A."/>
            <person name="Salamov A.A."/>
            <person name="Grigoriev I.V."/>
            <person name="Spatafora J.W."/>
            <person name="Berbee M.L."/>
        </authorList>
    </citation>
    <scope>NUCLEOTIDE SEQUENCE [LARGE SCALE GENOMIC DNA]</scope>
    <source>
        <strain evidence="2 3">JEL478</strain>
    </source>
</reference>
<feature type="transmembrane region" description="Helical" evidence="1">
    <location>
        <begin position="99"/>
        <end position="125"/>
    </location>
</feature>
<feature type="transmembrane region" description="Helical" evidence="1">
    <location>
        <begin position="167"/>
        <end position="190"/>
    </location>
</feature>
<evidence type="ECO:0000313" key="2">
    <source>
        <dbReference type="EMBL" id="KXS10924.1"/>
    </source>
</evidence>
<evidence type="ECO:0000313" key="3">
    <source>
        <dbReference type="Proteomes" id="UP000070544"/>
    </source>
</evidence>
<evidence type="ECO:0000256" key="1">
    <source>
        <dbReference type="SAM" id="Phobius"/>
    </source>
</evidence>
<keyword evidence="1" id="KW-1133">Transmembrane helix</keyword>
<accession>A0A139A2F8</accession>
<keyword evidence="1" id="KW-0472">Membrane</keyword>
<proteinExistence type="predicted"/>
<organism evidence="2 3">
    <name type="scientific">Gonapodya prolifera (strain JEL478)</name>
    <name type="common">Monoblepharis prolifera</name>
    <dbReference type="NCBI Taxonomy" id="1344416"/>
    <lineage>
        <taxon>Eukaryota</taxon>
        <taxon>Fungi</taxon>
        <taxon>Fungi incertae sedis</taxon>
        <taxon>Chytridiomycota</taxon>
        <taxon>Chytridiomycota incertae sedis</taxon>
        <taxon>Monoblepharidomycetes</taxon>
        <taxon>Monoblepharidales</taxon>
        <taxon>Gonapodyaceae</taxon>
        <taxon>Gonapodya</taxon>
    </lineage>
</organism>